<dbReference type="EMBL" id="JBHTAR010000011">
    <property type="protein sequence ID" value="MFC7200179.1"/>
    <property type="molecule type" value="Genomic_DNA"/>
</dbReference>
<organism evidence="1 2">
    <name type="scientific">Halospeciosus flavus</name>
    <dbReference type="NCBI Taxonomy" id="3032283"/>
    <lineage>
        <taxon>Archaea</taxon>
        <taxon>Methanobacteriati</taxon>
        <taxon>Methanobacteriota</taxon>
        <taxon>Stenosarchaea group</taxon>
        <taxon>Halobacteria</taxon>
        <taxon>Halobacteriales</taxon>
        <taxon>Halobacteriaceae</taxon>
        <taxon>Halospeciosus</taxon>
    </lineage>
</organism>
<evidence type="ECO:0000313" key="2">
    <source>
        <dbReference type="Proteomes" id="UP001596447"/>
    </source>
</evidence>
<evidence type="ECO:0000313" key="1">
    <source>
        <dbReference type="EMBL" id="MFC7200179.1"/>
    </source>
</evidence>
<reference evidence="1 2" key="1">
    <citation type="journal article" date="2019" name="Int. J. Syst. Evol. Microbiol.">
        <title>The Global Catalogue of Microorganisms (GCM) 10K type strain sequencing project: providing services to taxonomists for standard genome sequencing and annotation.</title>
        <authorList>
            <consortium name="The Broad Institute Genomics Platform"/>
            <consortium name="The Broad Institute Genome Sequencing Center for Infectious Disease"/>
            <person name="Wu L."/>
            <person name="Ma J."/>
        </authorList>
    </citation>
    <scope>NUCLEOTIDE SEQUENCE [LARGE SCALE GENOMIC DNA]</scope>
    <source>
        <strain evidence="1 2">XZGYJ-43</strain>
    </source>
</reference>
<dbReference type="AlphaFoldDB" id="A0ABD5Z4U3"/>
<dbReference type="InterPro" id="IPR032580">
    <property type="entry name" value="SatD"/>
</dbReference>
<keyword evidence="2" id="KW-1185">Reference proteome</keyword>
<dbReference type="Pfam" id="PF16264">
    <property type="entry name" value="SatD"/>
    <property type="match status" value="1"/>
</dbReference>
<dbReference type="RefSeq" id="WP_279526968.1">
    <property type="nucleotide sequence ID" value="NZ_CP122312.1"/>
</dbReference>
<protein>
    <submittedName>
        <fullName evidence="1">SatD family protein</fullName>
    </submittedName>
</protein>
<gene>
    <name evidence="1" type="ORF">ACFQJ9_12285</name>
</gene>
<proteinExistence type="predicted"/>
<accession>A0ABD5Z4U3</accession>
<comment type="caution">
    <text evidence="1">The sequence shown here is derived from an EMBL/GenBank/DDBJ whole genome shotgun (WGS) entry which is preliminary data.</text>
</comment>
<name>A0ABD5Z4U3_9EURY</name>
<sequence length="212" mass="23696">MRELYVVLGDVVRSRAVDDREAFRERLETACEDANDVTEGVVAPFSVLKGIDEIGGVLDRASDVYRIARSVATQLRPHRIRLAVARGTVDVGLETGDVARMDGGAFHEASDLLERVEREGLYFDLRTGRRSLDTSVADVVNLLLEQRHEWTDRQREVAERYRELGAQQAVADELDVSQQAVSRTLQQASWPLVSTVEERLQRTLDTAYGVGA</sequence>
<dbReference type="Proteomes" id="UP001596447">
    <property type="component" value="Unassembled WGS sequence"/>
</dbReference>